<protein>
    <submittedName>
        <fullName evidence="4">Vegetative incompatibility protein HET-E-1</fullName>
    </submittedName>
</protein>
<evidence type="ECO:0000259" key="3">
    <source>
        <dbReference type="Pfam" id="PF26640"/>
    </source>
</evidence>
<feature type="domain" description="Heterokaryon incompatibility" evidence="2">
    <location>
        <begin position="141"/>
        <end position="199"/>
    </location>
</feature>
<dbReference type="Pfam" id="PF26640">
    <property type="entry name" value="DUF8212"/>
    <property type="match status" value="1"/>
</dbReference>
<dbReference type="AlphaFoldDB" id="A0AAN7C2N3"/>
<dbReference type="InterPro" id="IPR058525">
    <property type="entry name" value="DUF8212"/>
</dbReference>
<reference evidence="4" key="2">
    <citation type="submission" date="2023-05" db="EMBL/GenBank/DDBJ databases">
        <authorList>
            <consortium name="Lawrence Berkeley National Laboratory"/>
            <person name="Steindorff A."/>
            <person name="Hensen N."/>
            <person name="Bonometti L."/>
            <person name="Westerberg I."/>
            <person name="Brannstrom I.O."/>
            <person name="Guillou S."/>
            <person name="Cros-Aarteil S."/>
            <person name="Calhoun S."/>
            <person name="Haridas S."/>
            <person name="Kuo A."/>
            <person name="Mondo S."/>
            <person name="Pangilinan J."/>
            <person name="Riley R."/>
            <person name="Labutti K."/>
            <person name="Andreopoulos B."/>
            <person name="Lipzen A."/>
            <person name="Chen C."/>
            <person name="Yanf M."/>
            <person name="Daum C."/>
            <person name="Ng V."/>
            <person name="Clum A."/>
            <person name="Ohm R."/>
            <person name="Martin F."/>
            <person name="Silar P."/>
            <person name="Natvig D."/>
            <person name="Lalanne C."/>
            <person name="Gautier V."/>
            <person name="Ament-Velasquez S.L."/>
            <person name="Kruys A."/>
            <person name="Hutchinson M.I."/>
            <person name="Powell A.J."/>
            <person name="Barry K."/>
            <person name="Miller A.N."/>
            <person name="Grigoriev I.V."/>
            <person name="Debuchy R."/>
            <person name="Gladieux P."/>
            <person name="Thoren M.H."/>
            <person name="Johannesson H."/>
        </authorList>
    </citation>
    <scope>NUCLEOTIDE SEQUENCE</scope>
    <source>
        <strain evidence="4">CBS 532.94</strain>
    </source>
</reference>
<dbReference type="PANTHER" id="PTHR10622">
    <property type="entry name" value="HET DOMAIN-CONTAINING PROTEIN"/>
    <property type="match status" value="1"/>
</dbReference>
<dbReference type="Proteomes" id="UP001303760">
    <property type="component" value="Unassembled WGS sequence"/>
</dbReference>
<name>A0AAN7C2N3_9PEZI</name>
<comment type="caution">
    <text evidence="4">The sequence shown here is derived from an EMBL/GenBank/DDBJ whole genome shotgun (WGS) entry which is preliminary data.</text>
</comment>
<feature type="compositionally biased region" description="Acidic residues" evidence="1">
    <location>
        <begin position="104"/>
        <end position="116"/>
    </location>
</feature>
<sequence length="733" mass="82178">MRLINVSTREVEEFLGTDIPQYAILSHTWGTEEVTLHEMEAIARYRRSHDSHRQPATHMVSPSAGSPDAMKLMLLHTMLMAFRGDRSHSRHDRAPKLPALTDGYDGDEDDEDDSDDNSSHRTMVPPSSPHSFERKAGYAKIAYACSQAERDGYRYVWVDTCCIDKRSSAEVSEAINSMFSWYQRAAVCYAYLEDVHSDDYANGYLTWKDHFNSSRWFTRGWTLQELLAPRKVVFYAKGWRLLGTKSSLVKMIEKITRVDELTLLEPRLIHSASVAQRMAWAANRTTTRPEDMAYSLLGIFGVNTPIIYGEGENAFLRLQEEIIRRSDDHSIFAWGTLGQDDGTHLPHNQRHHNTDLDELDYDELTGTAGVLARSPRDFAGMEHVVNAPPSTTQATSDYSMTNKGLHIELPLIPVKQHASTSAINLSPNNHYLAILNCHPESEPTTRLALLLTETSTPNVLLRVRTRSSTMTSVSSKAQPKVIYIPTKAASSSQAQAAKLLGEEEIIVLRTPDLLAPGYEVVDIRGRQPVRWNQEFGTIRLAGINTTSVKKVEGLLYQLAVVTFWNRHLRCGFLARVLVEAASRLVWVDLVKGTGIQGDEQDDAGKRLLVYQAERLWEDPGQVEVSMPGLNGSVNPVLRRTVMVELASPPSPGAEEQARNPGTSESVGWVLRPGHELKLASSVTFTEKWEKDYQRTVNAKVKRKKKGVIELSMSSMLWQTALVAQKGEDIDQPS</sequence>
<dbReference type="Pfam" id="PF06985">
    <property type="entry name" value="HET"/>
    <property type="match status" value="1"/>
</dbReference>
<keyword evidence="5" id="KW-1185">Reference proteome</keyword>
<feature type="region of interest" description="Disordered" evidence="1">
    <location>
        <begin position="647"/>
        <end position="666"/>
    </location>
</feature>
<dbReference type="EMBL" id="MU860394">
    <property type="protein sequence ID" value="KAK4234253.1"/>
    <property type="molecule type" value="Genomic_DNA"/>
</dbReference>
<dbReference type="InterPro" id="IPR010730">
    <property type="entry name" value="HET"/>
</dbReference>
<feature type="domain" description="DUF8212" evidence="3">
    <location>
        <begin position="313"/>
        <end position="451"/>
    </location>
</feature>
<proteinExistence type="predicted"/>
<evidence type="ECO:0000313" key="5">
    <source>
        <dbReference type="Proteomes" id="UP001303760"/>
    </source>
</evidence>
<organism evidence="4 5">
    <name type="scientific">Achaetomium macrosporum</name>
    <dbReference type="NCBI Taxonomy" id="79813"/>
    <lineage>
        <taxon>Eukaryota</taxon>
        <taxon>Fungi</taxon>
        <taxon>Dikarya</taxon>
        <taxon>Ascomycota</taxon>
        <taxon>Pezizomycotina</taxon>
        <taxon>Sordariomycetes</taxon>
        <taxon>Sordariomycetidae</taxon>
        <taxon>Sordariales</taxon>
        <taxon>Chaetomiaceae</taxon>
        <taxon>Achaetomium</taxon>
    </lineage>
</organism>
<feature type="compositionally biased region" description="Basic and acidic residues" evidence="1">
    <location>
        <begin position="85"/>
        <end position="95"/>
    </location>
</feature>
<feature type="region of interest" description="Disordered" evidence="1">
    <location>
        <begin position="85"/>
        <end position="132"/>
    </location>
</feature>
<evidence type="ECO:0000313" key="4">
    <source>
        <dbReference type="EMBL" id="KAK4234253.1"/>
    </source>
</evidence>
<reference evidence="4" key="1">
    <citation type="journal article" date="2023" name="Mol. Phylogenet. Evol.">
        <title>Genome-scale phylogeny and comparative genomics of the fungal order Sordariales.</title>
        <authorList>
            <person name="Hensen N."/>
            <person name="Bonometti L."/>
            <person name="Westerberg I."/>
            <person name="Brannstrom I.O."/>
            <person name="Guillou S."/>
            <person name="Cros-Aarteil S."/>
            <person name="Calhoun S."/>
            <person name="Haridas S."/>
            <person name="Kuo A."/>
            <person name="Mondo S."/>
            <person name="Pangilinan J."/>
            <person name="Riley R."/>
            <person name="LaButti K."/>
            <person name="Andreopoulos B."/>
            <person name="Lipzen A."/>
            <person name="Chen C."/>
            <person name="Yan M."/>
            <person name="Daum C."/>
            <person name="Ng V."/>
            <person name="Clum A."/>
            <person name="Steindorff A."/>
            <person name="Ohm R.A."/>
            <person name="Martin F."/>
            <person name="Silar P."/>
            <person name="Natvig D.O."/>
            <person name="Lalanne C."/>
            <person name="Gautier V."/>
            <person name="Ament-Velasquez S.L."/>
            <person name="Kruys A."/>
            <person name="Hutchinson M.I."/>
            <person name="Powell A.J."/>
            <person name="Barry K."/>
            <person name="Miller A.N."/>
            <person name="Grigoriev I.V."/>
            <person name="Debuchy R."/>
            <person name="Gladieux P."/>
            <person name="Hiltunen Thoren M."/>
            <person name="Johannesson H."/>
        </authorList>
    </citation>
    <scope>NUCLEOTIDE SEQUENCE</scope>
    <source>
        <strain evidence="4">CBS 532.94</strain>
    </source>
</reference>
<gene>
    <name evidence="4" type="ORF">C8A03DRAFT_37978</name>
</gene>
<dbReference type="PANTHER" id="PTHR10622:SF10">
    <property type="entry name" value="HET DOMAIN-CONTAINING PROTEIN"/>
    <property type="match status" value="1"/>
</dbReference>
<accession>A0AAN7C2N3</accession>
<evidence type="ECO:0000256" key="1">
    <source>
        <dbReference type="SAM" id="MobiDB-lite"/>
    </source>
</evidence>
<evidence type="ECO:0000259" key="2">
    <source>
        <dbReference type="Pfam" id="PF06985"/>
    </source>
</evidence>